<dbReference type="InterPro" id="IPR037009">
    <property type="entry name" value="mRNA_triPase_Cet1_sf"/>
</dbReference>
<dbReference type="GO" id="GO:0140818">
    <property type="term" value="F:mRNA 5'-triphosphate monophosphatase activity"/>
    <property type="evidence" value="ECO:0007669"/>
    <property type="project" value="UniProtKB-EC"/>
</dbReference>
<keyword evidence="11" id="KW-1185">Reference proteome</keyword>
<evidence type="ECO:0000256" key="8">
    <source>
        <dbReference type="RuleBase" id="RU367053"/>
    </source>
</evidence>
<keyword evidence="6 8" id="KW-0539">Nucleus</keyword>
<comment type="similarity">
    <text evidence="3 8">Belongs to the fungal TPase family.</text>
</comment>
<dbReference type="InterPro" id="IPR004206">
    <property type="entry name" value="mRNA_triPase_Cet1"/>
</dbReference>
<name>A0A9N9AEA8_9GLOM</name>
<evidence type="ECO:0000256" key="5">
    <source>
        <dbReference type="ARBA" id="ARBA00022801"/>
    </source>
</evidence>
<dbReference type="CDD" id="cd07470">
    <property type="entry name" value="CYTH-like_mRNA_RTPase"/>
    <property type="match status" value="1"/>
</dbReference>
<sequence>VTSDQSSGQILEGGVVEKIRVANLNIFSPNTRLDYRITVNIEKPMNMPKGQPDFERNKDRMTYLHQQFKFDLTQVKIPEKPSQNGVRAPSQEVTHELEVEFRDPKILLRERQKIEQGMPNQFMEIVEVFLDNIRTLAQKDMEIKNKT</sequence>
<comment type="cofactor">
    <cofactor evidence="1 8">
        <name>Mg(2+)</name>
        <dbReference type="ChEBI" id="CHEBI:18420"/>
    </cofactor>
</comment>
<keyword evidence="4 8" id="KW-0507">mRNA processing</keyword>
<dbReference type="Proteomes" id="UP000789508">
    <property type="component" value="Unassembled WGS sequence"/>
</dbReference>
<dbReference type="EMBL" id="CAJVPS010001153">
    <property type="protein sequence ID" value="CAG8526450.1"/>
    <property type="molecule type" value="Genomic_DNA"/>
</dbReference>
<dbReference type="EC" id="3.6.1.74" evidence="8"/>
<accession>A0A9N9AEA8</accession>
<dbReference type="SUPFAM" id="SSF55154">
    <property type="entry name" value="CYTH-like phosphatases"/>
    <property type="match status" value="1"/>
</dbReference>
<evidence type="ECO:0000313" key="11">
    <source>
        <dbReference type="Proteomes" id="UP000789508"/>
    </source>
</evidence>
<evidence type="ECO:0000256" key="3">
    <source>
        <dbReference type="ARBA" id="ARBA00006345"/>
    </source>
</evidence>
<organism evidence="10 11">
    <name type="scientific">Ambispora leptoticha</name>
    <dbReference type="NCBI Taxonomy" id="144679"/>
    <lineage>
        <taxon>Eukaryota</taxon>
        <taxon>Fungi</taxon>
        <taxon>Fungi incertae sedis</taxon>
        <taxon>Mucoromycota</taxon>
        <taxon>Glomeromycotina</taxon>
        <taxon>Glomeromycetes</taxon>
        <taxon>Archaeosporales</taxon>
        <taxon>Ambisporaceae</taxon>
        <taxon>Ambispora</taxon>
    </lineage>
</organism>
<evidence type="ECO:0000256" key="7">
    <source>
        <dbReference type="ARBA" id="ARBA00047740"/>
    </source>
</evidence>
<comment type="subcellular location">
    <subcellularLocation>
        <location evidence="2 8">Nucleus</location>
    </subcellularLocation>
</comment>
<dbReference type="PANTHER" id="PTHR28118">
    <property type="entry name" value="POLYNUCLEOTIDE 5'-TRIPHOSPHATASE-RELATED"/>
    <property type="match status" value="1"/>
</dbReference>
<protein>
    <recommendedName>
        <fullName evidence="8">mRNA-capping enzyme subunit beta</fullName>
        <ecNumber evidence="8">3.6.1.74</ecNumber>
    </recommendedName>
    <alternativeName>
        <fullName evidence="8">mRNA 5'-phosphatase</fullName>
    </alternativeName>
    <alternativeName>
        <fullName evidence="8">mRNA 5'-triphosphate monophosphatase</fullName>
    </alternativeName>
</protein>
<dbReference type="Gene3D" id="3.20.100.10">
    <property type="entry name" value="mRNA triphosphatase Cet1-like"/>
    <property type="match status" value="1"/>
</dbReference>
<keyword evidence="8" id="KW-0506">mRNA capping</keyword>
<dbReference type="InterPro" id="IPR040343">
    <property type="entry name" value="Cet1/Ctl1"/>
</dbReference>
<proteinExistence type="inferred from homology"/>
<reference evidence="10" key="1">
    <citation type="submission" date="2021-06" db="EMBL/GenBank/DDBJ databases">
        <authorList>
            <person name="Kallberg Y."/>
            <person name="Tangrot J."/>
            <person name="Rosling A."/>
        </authorList>
    </citation>
    <scope>NUCLEOTIDE SEQUENCE</scope>
    <source>
        <strain evidence="10">FL130A</strain>
    </source>
</reference>
<dbReference type="AlphaFoldDB" id="A0A9N9AEA8"/>
<comment type="catalytic activity">
    <reaction evidence="7">
        <text>a 5'-end triphospho-ribonucleoside in mRNA + H2O = a 5'-end diphospho-ribonucleoside in mRNA + phosphate + H(+)</text>
        <dbReference type="Rhea" id="RHEA:67004"/>
        <dbReference type="Rhea" id="RHEA-COMP:17164"/>
        <dbReference type="Rhea" id="RHEA-COMP:17165"/>
        <dbReference type="ChEBI" id="CHEBI:15377"/>
        <dbReference type="ChEBI" id="CHEBI:15378"/>
        <dbReference type="ChEBI" id="CHEBI:43474"/>
        <dbReference type="ChEBI" id="CHEBI:167616"/>
        <dbReference type="ChEBI" id="CHEBI:167618"/>
        <dbReference type="EC" id="3.6.1.74"/>
    </reaction>
    <physiologicalReaction direction="left-to-right" evidence="7">
        <dbReference type="Rhea" id="RHEA:67005"/>
    </physiologicalReaction>
</comment>
<evidence type="ECO:0000256" key="6">
    <source>
        <dbReference type="ARBA" id="ARBA00023242"/>
    </source>
</evidence>
<comment type="subunit">
    <text evidence="8">Heterodimer. The mRNA-capping enzyme is composed of two separate chains alpha and beta, respectively a mRNA guanylyltransferase and an mRNA 5'-triphosphate monophosphatase.</text>
</comment>
<gene>
    <name evidence="10" type="ORF">ALEPTO_LOCUS4725</name>
</gene>
<keyword evidence="5 8" id="KW-0378">Hydrolase</keyword>
<comment type="caution">
    <text evidence="10">The sequence shown here is derived from an EMBL/GenBank/DDBJ whole genome shotgun (WGS) entry which is preliminary data.</text>
</comment>
<dbReference type="PANTHER" id="PTHR28118:SF1">
    <property type="entry name" value="POLYNUCLEOTIDE 5'-TRIPHOSPHATASE CTL1-RELATED"/>
    <property type="match status" value="1"/>
</dbReference>
<evidence type="ECO:0000259" key="9">
    <source>
        <dbReference type="Pfam" id="PF02940"/>
    </source>
</evidence>
<dbReference type="OrthoDB" id="272147at2759"/>
<feature type="non-terminal residue" evidence="10">
    <location>
        <position position="1"/>
    </location>
</feature>
<comment type="function">
    <text evidence="8">First step of mRNA capping. Converts the 5'-triphosphate end of a nascent mRNA chain into a diphosphate end.</text>
</comment>
<dbReference type="GO" id="GO:0006370">
    <property type="term" value="P:7-methylguanosine mRNA capping"/>
    <property type="evidence" value="ECO:0007669"/>
    <property type="project" value="UniProtKB-UniRule"/>
</dbReference>
<dbReference type="InterPro" id="IPR033469">
    <property type="entry name" value="CYTH-like_dom_sf"/>
</dbReference>
<dbReference type="Pfam" id="PF02940">
    <property type="entry name" value="mRNA_triPase"/>
    <property type="match status" value="1"/>
</dbReference>
<evidence type="ECO:0000256" key="1">
    <source>
        <dbReference type="ARBA" id="ARBA00001946"/>
    </source>
</evidence>
<feature type="domain" description="mRNA triphosphatase Cet1-like" evidence="9">
    <location>
        <begin position="1"/>
        <end position="101"/>
    </location>
</feature>
<evidence type="ECO:0000313" key="10">
    <source>
        <dbReference type="EMBL" id="CAG8526450.1"/>
    </source>
</evidence>
<dbReference type="GO" id="GO:0004651">
    <property type="term" value="F:polynucleotide 5'-phosphatase activity"/>
    <property type="evidence" value="ECO:0007669"/>
    <property type="project" value="UniProtKB-UniRule"/>
</dbReference>
<evidence type="ECO:0000256" key="2">
    <source>
        <dbReference type="ARBA" id="ARBA00004123"/>
    </source>
</evidence>
<dbReference type="GO" id="GO:0031533">
    <property type="term" value="C:mRNA capping enzyme complex"/>
    <property type="evidence" value="ECO:0007669"/>
    <property type="project" value="UniProtKB-UniRule"/>
</dbReference>
<evidence type="ECO:0000256" key="4">
    <source>
        <dbReference type="ARBA" id="ARBA00022664"/>
    </source>
</evidence>